<evidence type="ECO:0000313" key="2">
    <source>
        <dbReference type="Proteomes" id="UP000709295"/>
    </source>
</evidence>
<gene>
    <name evidence="1" type="ORF">JG688_00017181</name>
</gene>
<evidence type="ECO:0000313" key="1">
    <source>
        <dbReference type="EMBL" id="KAG6944253.1"/>
    </source>
</evidence>
<keyword evidence="2" id="KW-1185">Reference proteome</keyword>
<protein>
    <submittedName>
        <fullName evidence="1">Uncharacterized protein</fullName>
    </submittedName>
</protein>
<reference evidence="1" key="1">
    <citation type="submission" date="2021-01" db="EMBL/GenBank/DDBJ databases">
        <title>Phytophthora aleatoria, a newly-described species from Pinus radiata is distinct from Phytophthora cactorum isolates based on comparative genomics.</title>
        <authorList>
            <person name="Mcdougal R."/>
            <person name="Panda P."/>
            <person name="Williams N."/>
            <person name="Studholme D.J."/>
        </authorList>
    </citation>
    <scope>NUCLEOTIDE SEQUENCE</scope>
    <source>
        <strain evidence="1">NZFS 4037</strain>
    </source>
</reference>
<dbReference type="EMBL" id="JAENGY010002429">
    <property type="protein sequence ID" value="KAG6944253.1"/>
    <property type="molecule type" value="Genomic_DNA"/>
</dbReference>
<sequence>MLKPPPPELQAFWGTFTWADNPWFPGSNAATLSRRKYNRIEVTRIAIFLITRRGADFYTVQVPTAAEWKVGHTVAKLQRWLLVVLLCSPRLKIGEQLGAPLKLRHQPEMSSHYGWKLPVSGAIEGTEQAQQATIVLHQRAPMGSNGQSLTTTRRATT</sequence>
<proteinExistence type="predicted"/>
<dbReference type="AlphaFoldDB" id="A0A8J5LVJ4"/>
<accession>A0A8J5LVJ4</accession>
<comment type="caution">
    <text evidence="1">The sequence shown here is derived from an EMBL/GenBank/DDBJ whole genome shotgun (WGS) entry which is preliminary data.</text>
</comment>
<dbReference type="Proteomes" id="UP000709295">
    <property type="component" value="Unassembled WGS sequence"/>
</dbReference>
<name>A0A8J5LVJ4_9STRA</name>
<organism evidence="1 2">
    <name type="scientific">Phytophthora aleatoria</name>
    <dbReference type="NCBI Taxonomy" id="2496075"/>
    <lineage>
        <taxon>Eukaryota</taxon>
        <taxon>Sar</taxon>
        <taxon>Stramenopiles</taxon>
        <taxon>Oomycota</taxon>
        <taxon>Peronosporomycetes</taxon>
        <taxon>Peronosporales</taxon>
        <taxon>Peronosporaceae</taxon>
        <taxon>Phytophthora</taxon>
    </lineage>
</organism>